<evidence type="ECO:0000313" key="3">
    <source>
        <dbReference type="Proteomes" id="UP001652661"/>
    </source>
</evidence>
<name>A0ABM3C7S5_DROKI</name>
<protein>
    <submittedName>
        <fullName evidence="4">Calphotin isoform X1</fullName>
    </submittedName>
</protein>
<dbReference type="Proteomes" id="UP001652661">
    <property type="component" value="Chromosome 2R"/>
</dbReference>
<feature type="compositionally biased region" description="Basic residues" evidence="2">
    <location>
        <begin position="80"/>
        <end position="92"/>
    </location>
</feature>
<evidence type="ECO:0000313" key="4">
    <source>
        <dbReference type="RefSeq" id="XP_041632916.2"/>
    </source>
</evidence>
<dbReference type="PANTHER" id="PTHR13037:SF24">
    <property type="entry name" value="POLYCOMB PROTEIN PCL-RELATED"/>
    <property type="match status" value="1"/>
</dbReference>
<accession>A0ABM3C7S5</accession>
<proteinExistence type="predicted"/>
<feature type="compositionally biased region" description="Basic residues" evidence="2">
    <location>
        <begin position="42"/>
        <end position="57"/>
    </location>
</feature>
<feature type="compositionally biased region" description="Pro residues" evidence="2">
    <location>
        <begin position="94"/>
        <end position="107"/>
    </location>
</feature>
<dbReference type="RefSeq" id="XP_041632916.2">
    <property type="nucleotide sequence ID" value="XM_041776982.2"/>
</dbReference>
<evidence type="ECO:0000256" key="1">
    <source>
        <dbReference type="ARBA" id="ARBA00022581"/>
    </source>
</evidence>
<organism evidence="3 4">
    <name type="scientific">Drosophila kikkawai</name>
    <name type="common">Fruit fly</name>
    <dbReference type="NCBI Taxonomy" id="30033"/>
    <lineage>
        <taxon>Eukaryota</taxon>
        <taxon>Metazoa</taxon>
        <taxon>Ecdysozoa</taxon>
        <taxon>Arthropoda</taxon>
        <taxon>Hexapoda</taxon>
        <taxon>Insecta</taxon>
        <taxon>Pterygota</taxon>
        <taxon>Neoptera</taxon>
        <taxon>Endopterygota</taxon>
        <taxon>Diptera</taxon>
        <taxon>Brachycera</taxon>
        <taxon>Muscomorpha</taxon>
        <taxon>Ephydroidea</taxon>
        <taxon>Drosophilidae</taxon>
        <taxon>Drosophila</taxon>
        <taxon>Sophophora</taxon>
    </lineage>
</organism>
<feature type="compositionally biased region" description="Low complexity" evidence="2">
    <location>
        <begin position="876"/>
        <end position="892"/>
    </location>
</feature>
<dbReference type="GeneID" id="108076467"/>
<gene>
    <name evidence="4" type="primary">LOC108076467</name>
</gene>
<keyword evidence="3" id="KW-1185">Reference proteome</keyword>
<evidence type="ECO:0000256" key="2">
    <source>
        <dbReference type="SAM" id="MobiDB-lite"/>
    </source>
</evidence>
<feature type="region of interest" description="Disordered" evidence="2">
    <location>
        <begin position="874"/>
        <end position="905"/>
    </location>
</feature>
<reference evidence="4" key="2">
    <citation type="submission" date="2025-08" db="UniProtKB">
        <authorList>
            <consortium name="RefSeq"/>
        </authorList>
    </citation>
    <scope>IDENTIFICATION</scope>
    <source>
        <strain evidence="4">14028-0561.14</strain>
        <tissue evidence="4">Whole fly</tissue>
    </source>
</reference>
<keyword evidence="1" id="KW-0945">Host-virus interaction</keyword>
<reference evidence="3" key="1">
    <citation type="submission" date="2025-05" db="UniProtKB">
        <authorList>
            <consortium name="RefSeq"/>
        </authorList>
    </citation>
    <scope>NUCLEOTIDE SEQUENCE [LARGE SCALE GENOMIC DNA]</scope>
    <source>
        <strain evidence="3">14028-0561.14</strain>
    </source>
</reference>
<feature type="region of interest" description="Disordered" evidence="2">
    <location>
        <begin position="37"/>
        <end position="63"/>
    </location>
</feature>
<sequence>MKTTIVEERSVNETIETIATSSGTIQETIEVVNINEGSPAPKQRHHHHHHRHHHHHQRQENVEVVETEEVIVLDTEPKPRSKHHHHHHHKQKASPPPPLPETSPPFLTPTDEEDEVDFNVVWKPQAFWTQPSPNPSTDLDLSVEKEAEEILDTTSASDEFTTVVWQTETKETTRESLKHTRVVQEEIIVDQVDPPAYAPPQLKVQTGFFPSGAQQPSSLSPIAEVVQTDVIVGSEDPAPFSYIPRVNLVPTETVVETVTVVAAPAPTPAPVAAIVPAQIEQEPEFIPQPGFVARIIENIEVAAASQALQAPAPAPKVFYPRSGGLVEPMDVVVESVTETIDADSPFLLPTNGFDSEEETIVETVDVTTEADSPFLLPANGFDSESIVENIEITQPEPVVQIPVQSAVPKADFVESIVENIEVQEVDPPFLLPVQTGFNPQPGNVESIIENIEITTEVEPPLRPLGQSEYLPRSGFVESIVETIEVAPVVEPPQPVVPVQSGLVESIVETIEVTEEVSPPVTPSIEIDIPTRAGLVETIVENIQTTEEDDPPVRPPLPIGFPPRSGYVESIVEDIEVAEVSPNIPPPVKIDIIPQAGFVESIVENIEIEKEPEIVEEVEVIQDPPLRSVVTTNIMPRSSMVQELVVESLEVTPTSSPPPEQFPFISRESLIEADNYVEVEEVNSYYTAQQSPEVEVKSLSEAEAYVEIVEVTPINTPPRSPSLEEPVAVGFVPRPSLAETAVIVESLDVTPTPSPPPTPPLKLRLPPPNQPQQEIIVESVDVTPTPSPPPANPQPKAKPLNSFILTDLVIDDPPVVEVVEREILVESSPNGNVTEVIEITEEIVEPPTPIGTVLVGEISEQSNDKFGKRYSLSAALTQENNPQKQQEQPTETPMQKRDIAAEPPKRKCCPCKCTIS</sequence>
<dbReference type="PANTHER" id="PTHR13037">
    <property type="entry name" value="FORMIN"/>
    <property type="match status" value="1"/>
</dbReference>
<feature type="region of interest" description="Disordered" evidence="2">
    <location>
        <begin position="78"/>
        <end position="111"/>
    </location>
</feature>
<feature type="compositionally biased region" description="Basic and acidic residues" evidence="2">
    <location>
        <begin position="893"/>
        <end position="904"/>
    </location>
</feature>